<feature type="compositionally biased region" description="Gly residues" evidence="1">
    <location>
        <begin position="115"/>
        <end position="126"/>
    </location>
</feature>
<dbReference type="EMBL" id="CP137640">
    <property type="protein sequence ID" value="WVX81668.1"/>
    <property type="molecule type" value="Genomic_DNA"/>
</dbReference>
<feature type="compositionally biased region" description="Basic and acidic residues" evidence="1">
    <location>
        <begin position="67"/>
        <end position="82"/>
    </location>
</feature>
<organism evidence="3 4">
    <name type="scientific">Niallia oryzisoli</name>
    <dbReference type="NCBI Taxonomy" id="1737571"/>
    <lineage>
        <taxon>Bacteria</taxon>
        <taxon>Bacillati</taxon>
        <taxon>Bacillota</taxon>
        <taxon>Bacilli</taxon>
        <taxon>Bacillales</taxon>
        <taxon>Bacillaceae</taxon>
        <taxon>Niallia</taxon>
    </lineage>
</organism>
<feature type="chain" id="PRO_5045585249" evidence="2">
    <location>
        <begin position="26"/>
        <end position="126"/>
    </location>
</feature>
<feature type="region of interest" description="Disordered" evidence="1">
    <location>
        <begin position="35"/>
        <end position="126"/>
    </location>
</feature>
<name>A0ABZ2CF46_9BACI</name>
<evidence type="ECO:0000313" key="4">
    <source>
        <dbReference type="Proteomes" id="UP001357223"/>
    </source>
</evidence>
<feature type="compositionally biased region" description="Polar residues" evidence="1">
    <location>
        <begin position="35"/>
        <end position="64"/>
    </location>
</feature>
<reference evidence="3 4" key="1">
    <citation type="submission" date="2023-10" db="EMBL/GenBank/DDBJ databases">
        <title>Niallia locisalis sp.nov. isolated from a salt pond sample.</title>
        <authorList>
            <person name="Li X.-J."/>
            <person name="Dong L."/>
        </authorList>
    </citation>
    <scope>NUCLEOTIDE SEQUENCE [LARGE SCALE GENOMIC DNA]</scope>
    <source>
        <strain evidence="3 4">DSM 29761</strain>
    </source>
</reference>
<gene>
    <name evidence="3" type="ORF">R4Z09_01070</name>
</gene>
<evidence type="ECO:0000313" key="3">
    <source>
        <dbReference type="EMBL" id="WVX81668.1"/>
    </source>
</evidence>
<feature type="signal peptide" evidence="2">
    <location>
        <begin position="1"/>
        <end position="25"/>
    </location>
</feature>
<dbReference type="Proteomes" id="UP001357223">
    <property type="component" value="Chromosome"/>
</dbReference>
<evidence type="ECO:0000256" key="1">
    <source>
        <dbReference type="SAM" id="MobiDB-lite"/>
    </source>
</evidence>
<dbReference type="RefSeq" id="WP_338450580.1">
    <property type="nucleotide sequence ID" value="NZ_CP137640.1"/>
</dbReference>
<feature type="compositionally biased region" description="Low complexity" evidence="1">
    <location>
        <begin position="86"/>
        <end position="109"/>
    </location>
</feature>
<keyword evidence="2" id="KW-0732">Signal</keyword>
<keyword evidence="4" id="KW-1185">Reference proteome</keyword>
<sequence length="126" mass="13423">MNKKVKWSGISVTTASLLTFAGLIAGNTEKVADNNTVAANSDESVQDNFSDIPDSNESNESNGLGTDHGEHFFHEHGQRGDQGEYSQDSESSQDQFNQDSESSQDQFFQAPSGGFEQGAGSSGSSH</sequence>
<evidence type="ECO:0000256" key="2">
    <source>
        <dbReference type="SAM" id="SignalP"/>
    </source>
</evidence>
<protein>
    <submittedName>
        <fullName evidence="3">Uncharacterized protein</fullName>
    </submittedName>
</protein>
<accession>A0ABZ2CF46</accession>
<proteinExistence type="predicted"/>